<comment type="caution">
    <text evidence="1">The sequence shown here is derived from an EMBL/GenBank/DDBJ whole genome shotgun (WGS) entry which is preliminary data.</text>
</comment>
<dbReference type="AlphaFoldDB" id="A0A1V8ZZL2"/>
<proteinExistence type="predicted"/>
<dbReference type="RefSeq" id="WP_081193890.1">
    <property type="nucleotide sequence ID" value="NZ_MWIH01000007.1"/>
</dbReference>
<keyword evidence="2" id="KW-1185">Reference proteome</keyword>
<dbReference type="STRING" id="1962155.B1813_17925"/>
<dbReference type="Proteomes" id="UP000192591">
    <property type="component" value="Unassembled WGS sequence"/>
</dbReference>
<reference evidence="1 2" key="1">
    <citation type="submission" date="2017-02" db="EMBL/GenBank/DDBJ databases">
        <title>Draft genome of Saccharomonospora sp. 154.</title>
        <authorList>
            <person name="Alonso-Carmona G.S."/>
            <person name="De La Haba R."/>
            <person name="Vera-Gargallo B."/>
            <person name="Sandoval-Trujillo A.H."/>
            <person name="Ramirez-Duran N."/>
            <person name="Ventosa A."/>
        </authorList>
    </citation>
    <scope>NUCLEOTIDE SEQUENCE [LARGE SCALE GENOMIC DNA]</scope>
    <source>
        <strain evidence="1 2">LRS4.154</strain>
    </source>
</reference>
<evidence type="ECO:0000313" key="1">
    <source>
        <dbReference type="EMBL" id="OQO90357.1"/>
    </source>
</evidence>
<dbReference type="EMBL" id="MWIH01000007">
    <property type="protein sequence ID" value="OQO90357.1"/>
    <property type="molecule type" value="Genomic_DNA"/>
</dbReference>
<name>A0A1V8ZZL2_SACPI</name>
<sequence>MNPTETLPAFARRWCDDAATFPPGLAPLSDAVPAHAEHRRAPYGELVGPLVVAASSLDDLAALLADTAPDTARDLSLTFPGGPQAVPGVVEHAAELPVRLSALEVAVPDGLSPAEVLSALDRAMVPSSVDVFVELPRDERRTPLLTALPGTRYLAKFRTGGVTAAMHPGPGELADAVASVVRSGVPFKATAGLHHAVRHTDPATGFEQHGFLNLLLATVGALRGADVAELAAVLADTDTASVADRVRALDEPALTEARAVFRSFGTCSITDPLHDLLALGLLPPSVAPGAERTA</sequence>
<evidence type="ECO:0000313" key="2">
    <source>
        <dbReference type="Proteomes" id="UP000192591"/>
    </source>
</evidence>
<accession>A0A1V8ZZL2</accession>
<organism evidence="1 2">
    <name type="scientific">Saccharomonospora piscinae</name>
    <dbReference type="NCBI Taxonomy" id="687388"/>
    <lineage>
        <taxon>Bacteria</taxon>
        <taxon>Bacillati</taxon>
        <taxon>Actinomycetota</taxon>
        <taxon>Actinomycetes</taxon>
        <taxon>Pseudonocardiales</taxon>
        <taxon>Pseudonocardiaceae</taxon>
        <taxon>Saccharomonospora</taxon>
    </lineage>
</organism>
<gene>
    <name evidence="1" type="ORF">B1813_17925</name>
</gene>
<protein>
    <submittedName>
        <fullName evidence="1">Uncharacterized protein</fullName>
    </submittedName>
</protein>